<evidence type="ECO:0000259" key="2">
    <source>
        <dbReference type="PROSITE" id="PS51140"/>
    </source>
</evidence>
<dbReference type="CDD" id="cd14364">
    <property type="entry name" value="CUE_ASCC2"/>
    <property type="match status" value="1"/>
</dbReference>
<comment type="caution">
    <text evidence="3">The sequence shown here is derived from an EMBL/GenBank/DDBJ whole genome shotgun (WGS) entry which is preliminary data.</text>
</comment>
<dbReference type="PANTHER" id="PTHR21494:SF0">
    <property type="entry name" value="ACTIVATING SIGNAL COINTEGRATOR 1 COMPLEX SUBUNIT 2"/>
    <property type="match status" value="1"/>
</dbReference>
<dbReference type="InterPro" id="IPR041800">
    <property type="entry name" value="ASCC2_CUE"/>
</dbReference>
<dbReference type="GO" id="GO:0043130">
    <property type="term" value="F:ubiquitin binding"/>
    <property type="evidence" value="ECO:0007669"/>
    <property type="project" value="InterPro"/>
</dbReference>
<evidence type="ECO:0000256" key="1">
    <source>
        <dbReference type="SAM" id="MobiDB-lite"/>
    </source>
</evidence>
<feature type="compositionally biased region" description="Basic and acidic residues" evidence="1">
    <location>
        <begin position="662"/>
        <end position="671"/>
    </location>
</feature>
<sequence length="693" mass="81694">MDVFQNIEDHTSNQCVFNNHREQLINLIIDLFLKVRLRHIGTRINDDDKKLAIKRQFLRYIHPLKSITNAVDQKKCWIEQMKYLVQDFKMLLNLSFKEFWSTVVFNKQATMGLCTFLQEAAPPHLMDQLPQDGDVLTIYNEIDHFAYKLFKRLTTSSENEENFMSPHYMWSLLCNNNIISIPMLYDICSIYGQSYKKELEIVFIELFTCQKLYKENLIHSIQFTIKCLSQFQDKIELEIDYDNHIAQSNKTSTEIEETNLCMIEDIINFLLDTSYSISNFLEIYPLASIFFYQEKLHLKIASFYHSIKPLIYKKVIAMNKLEKFQEKLHASRLLLVKSVKQCLIHIPTKTTNKSESTVEEYLEAVSELLAYNEFVNDYHVVYNLTNDIKKYQKSNKEIDSTRYDYLLKSLELINKPYTELEQKELQEEQLEVQTSSKNIENAKLRSLINNVKDLLPHLGDGFIQKCLEFYDMDSEKVINMVLEDCLPPELTQYEFNLPLMTEYEDTASGYDPSIKGNKKLKKLKAVLDDKSFRKEMRPFYEKYNFTEITCAELESYYNDEYDDTYDEVEYVIPEPTDENEKRRPDVTPRVLLEKKAVTEFVEEEFSDDEPQPVLNFQPFCENPEEVRERQARRYAAKQSNRSNRSKPQAASSSATSSGSNVELDRQRKNENKAFSGNHNRRNAARNKQQRGMF</sequence>
<dbReference type="PROSITE" id="PS51140">
    <property type="entry name" value="CUE"/>
    <property type="match status" value="1"/>
</dbReference>
<evidence type="ECO:0000313" key="3">
    <source>
        <dbReference type="EMBL" id="CAI6344867.1"/>
    </source>
</evidence>
<dbReference type="EMBL" id="CARXXK010000001">
    <property type="protein sequence ID" value="CAI6344867.1"/>
    <property type="molecule type" value="Genomic_DNA"/>
</dbReference>
<dbReference type="GO" id="GO:0006355">
    <property type="term" value="P:regulation of DNA-templated transcription"/>
    <property type="evidence" value="ECO:0007669"/>
    <property type="project" value="TreeGrafter"/>
</dbReference>
<dbReference type="InterPro" id="IPR009060">
    <property type="entry name" value="UBA-like_sf"/>
</dbReference>
<name>A0AAV0VPP2_9HEMI</name>
<feature type="domain" description="CUE" evidence="2">
    <location>
        <begin position="443"/>
        <end position="486"/>
    </location>
</feature>
<protein>
    <recommendedName>
        <fullName evidence="2">CUE domain-containing protein</fullName>
    </recommendedName>
</protein>
<keyword evidence="4" id="KW-1185">Reference proteome</keyword>
<feature type="compositionally biased region" description="Basic residues" evidence="1">
    <location>
        <begin position="678"/>
        <end position="693"/>
    </location>
</feature>
<feature type="compositionally biased region" description="Polar residues" evidence="1">
    <location>
        <begin position="637"/>
        <end position="648"/>
    </location>
</feature>
<organism evidence="3 4">
    <name type="scientific">Macrosiphum euphorbiae</name>
    <name type="common">potato aphid</name>
    <dbReference type="NCBI Taxonomy" id="13131"/>
    <lineage>
        <taxon>Eukaryota</taxon>
        <taxon>Metazoa</taxon>
        <taxon>Ecdysozoa</taxon>
        <taxon>Arthropoda</taxon>
        <taxon>Hexapoda</taxon>
        <taxon>Insecta</taxon>
        <taxon>Pterygota</taxon>
        <taxon>Neoptera</taxon>
        <taxon>Paraneoptera</taxon>
        <taxon>Hemiptera</taxon>
        <taxon>Sternorrhyncha</taxon>
        <taxon>Aphidomorpha</taxon>
        <taxon>Aphidoidea</taxon>
        <taxon>Aphididae</taxon>
        <taxon>Macrosiphini</taxon>
        <taxon>Macrosiphum</taxon>
    </lineage>
</organism>
<dbReference type="PANTHER" id="PTHR21494">
    <property type="entry name" value="ACTIVATING SIGNAL COINTEGRATOR 1 COMPLEX SUBUNIT 2 ASC-1 COMPLEX SUBUNIT P100"/>
    <property type="match status" value="1"/>
</dbReference>
<proteinExistence type="predicted"/>
<gene>
    <name evidence="3" type="ORF">MEUPH1_LOCUS1945</name>
</gene>
<dbReference type="Pfam" id="PF02845">
    <property type="entry name" value="CUE"/>
    <property type="match status" value="1"/>
</dbReference>
<accession>A0AAV0VPP2</accession>
<dbReference type="InterPro" id="IPR003892">
    <property type="entry name" value="CUE"/>
</dbReference>
<feature type="compositionally biased region" description="Low complexity" evidence="1">
    <location>
        <begin position="649"/>
        <end position="659"/>
    </location>
</feature>
<reference evidence="3 4" key="1">
    <citation type="submission" date="2023-01" db="EMBL/GenBank/DDBJ databases">
        <authorList>
            <person name="Whitehead M."/>
        </authorList>
    </citation>
    <scope>NUCLEOTIDE SEQUENCE [LARGE SCALE GENOMIC DNA]</scope>
</reference>
<dbReference type="AlphaFoldDB" id="A0AAV0VPP2"/>
<feature type="region of interest" description="Disordered" evidence="1">
    <location>
        <begin position="624"/>
        <end position="693"/>
    </location>
</feature>
<dbReference type="SUPFAM" id="SSF46934">
    <property type="entry name" value="UBA-like"/>
    <property type="match status" value="1"/>
</dbReference>
<evidence type="ECO:0000313" key="4">
    <source>
        <dbReference type="Proteomes" id="UP001160148"/>
    </source>
</evidence>
<dbReference type="InterPro" id="IPR052586">
    <property type="entry name" value="ASCC2"/>
</dbReference>
<dbReference type="Gene3D" id="1.10.8.10">
    <property type="entry name" value="DNA helicase RuvA subunit, C-terminal domain"/>
    <property type="match status" value="1"/>
</dbReference>
<dbReference type="Proteomes" id="UP001160148">
    <property type="component" value="Unassembled WGS sequence"/>
</dbReference>